<proteinExistence type="predicted"/>
<dbReference type="Gene3D" id="2.40.50.480">
    <property type="match status" value="1"/>
</dbReference>
<organism evidence="1 2">
    <name type="scientific">Paenibacillus bovis</name>
    <dbReference type="NCBI Taxonomy" id="1616788"/>
    <lineage>
        <taxon>Bacteria</taxon>
        <taxon>Bacillati</taxon>
        <taxon>Bacillota</taxon>
        <taxon>Bacilli</taxon>
        <taxon>Bacillales</taxon>
        <taxon>Paenibacillaceae</taxon>
        <taxon>Paenibacillus</taxon>
    </lineage>
</organism>
<dbReference type="PANTHER" id="PTHR36433">
    <property type="entry name" value="HYPOTHETICAL CYTOSOLIC PROTEIN"/>
    <property type="match status" value="1"/>
</dbReference>
<dbReference type="RefSeq" id="WP_060535405.1">
    <property type="nucleotide sequence ID" value="NZ_CP013023.1"/>
</dbReference>
<dbReference type="SUPFAM" id="SSF159121">
    <property type="entry name" value="BC4932-like"/>
    <property type="match status" value="1"/>
</dbReference>
<keyword evidence="2" id="KW-1185">Reference proteome</keyword>
<evidence type="ECO:0000313" key="2">
    <source>
        <dbReference type="Proteomes" id="UP000078148"/>
    </source>
</evidence>
<sequence length="125" mass="13681">MKKWMISVIVVVIMLIAGVVILQNVNFNRLGTDHYYVQTQGQGKKLEDRTSSGEIYTSYEYTLPASDANGTGMTITFTAAKQLRQGAWLMLYIKDGEVTSYEEVQPADVPAAAQSKLAAGQEGAK</sequence>
<dbReference type="Proteomes" id="UP000078148">
    <property type="component" value="Chromosome"/>
</dbReference>
<reference evidence="2" key="1">
    <citation type="submission" date="2015-10" db="EMBL/GenBank/DDBJ databases">
        <title>Genome of Paenibacillus bovis sp. nov.</title>
        <authorList>
            <person name="Wu Z."/>
            <person name="Gao C."/>
            <person name="Liu Z."/>
            <person name="Zheng H."/>
        </authorList>
    </citation>
    <scope>NUCLEOTIDE SEQUENCE [LARGE SCALE GENOMIC DNA]</scope>
    <source>
        <strain evidence="2">BD3526</strain>
    </source>
</reference>
<dbReference type="NCBIfam" id="TIGR01655">
    <property type="entry name" value="yxeA_fam"/>
    <property type="match status" value="1"/>
</dbReference>
<evidence type="ECO:0000313" key="1">
    <source>
        <dbReference type="EMBL" id="ANF97293.1"/>
    </source>
</evidence>
<reference evidence="1 2" key="2">
    <citation type="journal article" date="2016" name="Int. J. Syst. Evol. Microbiol.">
        <title>Paenibacillus bovis sp. nov., isolated from raw yak (Bos grunniens) milk.</title>
        <authorList>
            <person name="Gao C."/>
            <person name="Han J."/>
            <person name="Liu Z."/>
            <person name="Xu X."/>
            <person name="Hang F."/>
            <person name="Wu Z."/>
        </authorList>
    </citation>
    <scope>NUCLEOTIDE SEQUENCE [LARGE SCALE GENOMIC DNA]</scope>
    <source>
        <strain evidence="1 2">BD3526</strain>
    </source>
</reference>
<dbReference type="EMBL" id="CP013023">
    <property type="protein sequence ID" value="ANF97293.1"/>
    <property type="molecule type" value="Genomic_DNA"/>
</dbReference>
<dbReference type="AlphaFoldDB" id="A0A172ZID2"/>
<dbReference type="STRING" id="1616788.AR543_15645"/>
<dbReference type="InterPro" id="IPR036166">
    <property type="entry name" value="YxeA-like_sf"/>
</dbReference>
<protein>
    <recommendedName>
        <fullName evidence="3">YxeA family protein</fullName>
    </recommendedName>
</protein>
<dbReference type="Pfam" id="PF06486">
    <property type="entry name" value="DUF1093"/>
    <property type="match status" value="1"/>
</dbReference>
<name>A0A172ZID2_9BACL</name>
<dbReference type="KEGG" id="pbv:AR543_15645"/>
<dbReference type="PANTHER" id="PTHR36433:SF2">
    <property type="entry name" value="YXEA FAMILY PROTEIN"/>
    <property type="match status" value="1"/>
</dbReference>
<dbReference type="OrthoDB" id="8719215at2"/>
<evidence type="ECO:0008006" key="3">
    <source>
        <dbReference type="Google" id="ProtNLM"/>
    </source>
</evidence>
<accession>A0A172ZID2</accession>
<gene>
    <name evidence="1" type="ORF">AR543_15645</name>
</gene>
<dbReference type="InterPro" id="IPR006542">
    <property type="entry name" value="DUF1093"/>
</dbReference>